<feature type="domain" description="Sodium channel modifier 1 acidic C-terminal" evidence="13">
    <location>
        <begin position="257"/>
        <end position="298"/>
    </location>
</feature>
<dbReference type="InterPro" id="IPR031622">
    <property type="entry name" value="Znf-SCNM1"/>
</dbReference>
<name>A0AAD9UL93_RIDPI</name>
<accession>A0AAD9UL93</accession>
<comment type="subcellular location">
    <subcellularLocation>
        <location evidence="1">Nucleus speckle</location>
    </subcellularLocation>
    <subcellularLocation>
        <location evidence="2">Nucleus</location>
        <location evidence="2">Nucleoplasm</location>
    </subcellularLocation>
</comment>
<evidence type="ECO:0000256" key="10">
    <source>
        <dbReference type="ARBA" id="ARBA00023242"/>
    </source>
</evidence>
<organism evidence="14 15">
    <name type="scientific">Ridgeia piscesae</name>
    <name type="common">Tubeworm</name>
    <dbReference type="NCBI Taxonomy" id="27915"/>
    <lineage>
        <taxon>Eukaryota</taxon>
        <taxon>Metazoa</taxon>
        <taxon>Spiralia</taxon>
        <taxon>Lophotrochozoa</taxon>
        <taxon>Annelida</taxon>
        <taxon>Polychaeta</taxon>
        <taxon>Sedentaria</taxon>
        <taxon>Canalipalpata</taxon>
        <taxon>Sabellida</taxon>
        <taxon>Siboglinidae</taxon>
        <taxon>Ridgeia</taxon>
    </lineage>
</organism>
<dbReference type="Proteomes" id="UP001209878">
    <property type="component" value="Unassembled WGS sequence"/>
</dbReference>
<dbReference type="Pfam" id="PF15805">
    <property type="entry name" value="SCNM1_acidic"/>
    <property type="match status" value="1"/>
</dbReference>
<feature type="compositionally biased region" description="Polar residues" evidence="11">
    <location>
        <begin position="187"/>
        <end position="196"/>
    </location>
</feature>
<evidence type="ECO:0000256" key="5">
    <source>
        <dbReference type="ARBA" id="ARBA00022723"/>
    </source>
</evidence>
<dbReference type="PANTHER" id="PTHR32297">
    <property type="entry name" value="SODIUM CHANNEL MODIFIER 1"/>
    <property type="match status" value="1"/>
</dbReference>
<dbReference type="EMBL" id="JAODUO010000008">
    <property type="protein sequence ID" value="KAK2193659.1"/>
    <property type="molecule type" value="Genomic_DNA"/>
</dbReference>
<evidence type="ECO:0000256" key="2">
    <source>
        <dbReference type="ARBA" id="ARBA00004642"/>
    </source>
</evidence>
<keyword evidence="15" id="KW-1185">Reference proteome</keyword>
<keyword evidence="4" id="KW-0507">mRNA processing</keyword>
<evidence type="ECO:0000256" key="8">
    <source>
        <dbReference type="ARBA" id="ARBA00022833"/>
    </source>
</evidence>
<dbReference type="GO" id="GO:0008270">
    <property type="term" value="F:zinc ion binding"/>
    <property type="evidence" value="ECO:0007669"/>
    <property type="project" value="UniProtKB-KW"/>
</dbReference>
<keyword evidence="10" id="KW-0539">Nucleus</keyword>
<evidence type="ECO:0000259" key="12">
    <source>
        <dbReference type="Pfam" id="PF15803"/>
    </source>
</evidence>
<dbReference type="InterPro" id="IPR031625">
    <property type="entry name" value="SCNM1_acidic"/>
</dbReference>
<feature type="compositionally biased region" description="Basic and acidic residues" evidence="11">
    <location>
        <begin position="67"/>
        <end position="79"/>
    </location>
</feature>
<keyword evidence="9" id="KW-0508">mRNA splicing</keyword>
<dbReference type="PANTHER" id="PTHR32297:SF1">
    <property type="entry name" value="SODIUM CHANNEL MODIFIER 1"/>
    <property type="match status" value="1"/>
</dbReference>
<keyword evidence="8" id="KW-0862">Zinc</keyword>
<evidence type="ECO:0000256" key="11">
    <source>
        <dbReference type="SAM" id="MobiDB-lite"/>
    </source>
</evidence>
<dbReference type="GO" id="GO:0016607">
    <property type="term" value="C:nuclear speck"/>
    <property type="evidence" value="ECO:0007669"/>
    <property type="project" value="UniProtKB-SubCell"/>
</dbReference>
<evidence type="ECO:0000256" key="6">
    <source>
        <dbReference type="ARBA" id="ARBA00022728"/>
    </source>
</evidence>
<evidence type="ECO:0000256" key="9">
    <source>
        <dbReference type="ARBA" id="ARBA00023187"/>
    </source>
</evidence>
<feature type="domain" description="Sodium channel modifier 1 zinc-finger" evidence="12">
    <location>
        <begin position="8"/>
        <end position="33"/>
    </location>
</feature>
<keyword evidence="7" id="KW-0863">Zinc-finger</keyword>
<feature type="region of interest" description="Disordered" evidence="11">
    <location>
        <begin position="165"/>
        <end position="196"/>
    </location>
</feature>
<evidence type="ECO:0000256" key="4">
    <source>
        <dbReference type="ARBA" id="ARBA00022664"/>
    </source>
</evidence>
<evidence type="ECO:0000256" key="7">
    <source>
        <dbReference type="ARBA" id="ARBA00022771"/>
    </source>
</evidence>
<gene>
    <name evidence="14" type="ORF">NP493_8g00023</name>
</gene>
<comment type="caution">
    <text evidence="14">The sequence shown here is derived from an EMBL/GenBank/DDBJ whole genome shotgun (WGS) entry which is preliminary data.</text>
</comment>
<feature type="compositionally biased region" description="Basic residues" evidence="11">
    <location>
        <begin position="93"/>
        <end position="103"/>
    </location>
</feature>
<dbReference type="GO" id="GO:0006397">
    <property type="term" value="P:mRNA processing"/>
    <property type="evidence" value="ECO:0007669"/>
    <property type="project" value="UniProtKB-KW"/>
</dbReference>
<evidence type="ECO:0000256" key="1">
    <source>
        <dbReference type="ARBA" id="ARBA00004324"/>
    </source>
</evidence>
<evidence type="ECO:0000259" key="13">
    <source>
        <dbReference type="Pfam" id="PF15805"/>
    </source>
</evidence>
<evidence type="ECO:0000313" key="15">
    <source>
        <dbReference type="Proteomes" id="UP001209878"/>
    </source>
</evidence>
<dbReference type="Pfam" id="PF15803">
    <property type="entry name" value="zf-SCNM1"/>
    <property type="match status" value="1"/>
</dbReference>
<sequence>MKNGRFACMVCPYRPVFDTVNMLAVHRKGKKHLSNAEHEQLKKHELHVLWQKRQHEQYMKHGRVTQGRHESQKSFHPDQQHSLLSAVPYDKRTKAKHKPHERRPRLDLTETPASSTENRHSLAPETTTSESLPGQWGGDRTYPSYSCNDGSIYSKNAPQTISEYQKLCRSQSTPQKPLQPYLRNRETSSAAGSSWPGQCLASGRGVASQSRVTTVTASTSLSLRGACSLTDSKRCDVTQKHKKVDKHRPVYGPIINEERQKRAESYLHQRCGGWKKDIDGKWVKDEEAEFDSDEEPPDLP</sequence>
<dbReference type="InterPro" id="IPR033570">
    <property type="entry name" value="SCNM1"/>
</dbReference>
<dbReference type="AlphaFoldDB" id="A0AAD9UL93"/>
<keyword evidence="6" id="KW-0747">Spliceosome</keyword>
<dbReference type="GO" id="GO:0005681">
    <property type="term" value="C:spliceosomal complex"/>
    <property type="evidence" value="ECO:0007669"/>
    <property type="project" value="UniProtKB-KW"/>
</dbReference>
<evidence type="ECO:0000313" key="14">
    <source>
        <dbReference type="EMBL" id="KAK2193659.1"/>
    </source>
</evidence>
<protein>
    <recommendedName>
        <fullName evidence="3">Sodium channel modifier 1</fullName>
    </recommendedName>
</protein>
<proteinExistence type="predicted"/>
<reference evidence="14" key="1">
    <citation type="journal article" date="2023" name="Mol. Biol. Evol.">
        <title>Third-Generation Sequencing Reveals the Adaptive Role of the Epigenome in Three Deep-Sea Polychaetes.</title>
        <authorList>
            <person name="Perez M."/>
            <person name="Aroh O."/>
            <person name="Sun Y."/>
            <person name="Lan Y."/>
            <person name="Juniper S.K."/>
            <person name="Young C.R."/>
            <person name="Angers B."/>
            <person name="Qian P.Y."/>
        </authorList>
    </citation>
    <scope>NUCLEOTIDE SEQUENCE</scope>
    <source>
        <strain evidence="14">R07B-5</strain>
    </source>
</reference>
<evidence type="ECO:0000256" key="3">
    <source>
        <dbReference type="ARBA" id="ARBA00020620"/>
    </source>
</evidence>
<dbReference type="GO" id="GO:0008380">
    <property type="term" value="P:RNA splicing"/>
    <property type="evidence" value="ECO:0007669"/>
    <property type="project" value="UniProtKB-KW"/>
</dbReference>
<keyword evidence="5" id="KW-0479">Metal-binding</keyword>
<feature type="compositionally biased region" description="Polar residues" evidence="11">
    <location>
        <begin position="165"/>
        <end position="176"/>
    </location>
</feature>
<feature type="region of interest" description="Disordered" evidence="11">
    <location>
        <begin position="61"/>
        <end position="140"/>
    </location>
</feature>